<accession>A0ABT8DL59</accession>
<dbReference type="PROSITE" id="PS50005">
    <property type="entry name" value="TPR"/>
    <property type="match status" value="1"/>
</dbReference>
<evidence type="ECO:0000259" key="7">
    <source>
        <dbReference type="Pfam" id="PF23914"/>
    </source>
</evidence>
<name>A0ABT8DL59_9BURK</name>
<evidence type="ECO:0000313" key="8">
    <source>
        <dbReference type="EMBL" id="MDN3919149.1"/>
    </source>
</evidence>
<dbReference type="InterPro" id="IPR056413">
    <property type="entry name" value="TPR_CcmH_CycH"/>
</dbReference>
<dbReference type="InterPro" id="IPR011990">
    <property type="entry name" value="TPR-like_helical_dom_sf"/>
</dbReference>
<keyword evidence="9" id="KW-1185">Reference proteome</keyword>
<feature type="domain" description="Cytochrome c-type biogenesis protein H TPR" evidence="7">
    <location>
        <begin position="62"/>
        <end position="178"/>
    </location>
</feature>
<dbReference type="Pfam" id="PF23914">
    <property type="entry name" value="TPR_CcmH_CycH"/>
    <property type="match status" value="1"/>
</dbReference>
<evidence type="ECO:0000259" key="6">
    <source>
        <dbReference type="Pfam" id="PF23892"/>
    </source>
</evidence>
<dbReference type="RefSeq" id="WP_290357460.1">
    <property type="nucleotide sequence ID" value="NZ_JAUHHC010000001.1"/>
</dbReference>
<dbReference type="PANTHER" id="PTHR47870">
    <property type="entry name" value="CYTOCHROME C-TYPE BIOGENESIS PROTEIN CCMH"/>
    <property type="match status" value="1"/>
</dbReference>
<comment type="caution">
    <text evidence="8">The sequence shown here is derived from an EMBL/GenBank/DDBJ whole genome shotgun (WGS) entry which is preliminary data.</text>
</comment>
<keyword evidence="5" id="KW-0472">Membrane</keyword>
<keyword evidence="2" id="KW-0201">Cytochrome c-type biogenesis</keyword>
<dbReference type="EMBL" id="JAUHHC010000001">
    <property type="protein sequence ID" value="MDN3919149.1"/>
    <property type="molecule type" value="Genomic_DNA"/>
</dbReference>
<evidence type="ECO:0000256" key="1">
    <source>
        <dbReference type="ARBA" id="ARBA00022737"/>
    </source>
</evidence>
<organism evidence="8 9">
    <name type="scientific">Roseateles violae</name>
    <dbReference type="NCBI Taxonomy" id="3058042"/>
    <lineage>
        <taxon>Bacteria</taxon>
        <taxon>Pseudomonadati</taxon>
        <taxon>Pseudomonadota</taxon>
        <taxon>Betaproteobacteria</taxon>
        <taxon>Burkholderiales</taxon>
        <taxon>Sphaerotilaceae</taxon>
        <taxon>Roseateles</taxon>
    </lineage>
</organism>
<feature type="domain" description="Cytochrome c-type biogenesis protein H Ig-like" evidence="6">
    <location>
        <begin position="214"/>
        <end position="317"/>
    </location>
</feature>
<protein>
    <submittedName>
        <fullName evidence="8">Tetratricopeptide repeat protein</fullName>
    </submittedName>
</protein>
<dbReference type="PANTHER" id="PTHR47870:SF1">
    <property type="entry name" value="CYTOCHROME C-TYPE BIOGENESIS PROTEIN CCMH"/>
    <property type="match status" value="1"/>
</dbReference>
<dbReference type="InterPro" id="IPR056412">
    <property type="entry name" value="Ig_CycH"/>
</dbReference>
<gene>
    <name evidence="8" type="ORF">QWJ38_02535</name>
</gene>
<dbReference type="InterPro" id="IPR051263">
    <property type="entry name" value="C-type_cytochrome_biogenesis"/>
</dbReference>
<feature type="repeat" description="TPR" evidence="4">
    <location>
        <begin position="73"/>
        <end position="106"/>
    </location>
</feature>
<dbReference type="Pfam" id="PF23892">
    <property type="entry name" value="Ig_CycH"/>
    <property type="match status" value="1"/>
</dbReference>
<keyword evidence="5" id="KW-1133">Transmembrane helix</keyword>
<proteinExistence type="predicted"/>
<feature type="transmembrane region" description="Helical" evidence="5">
    <location>
        <begin position="18"/>
        <end position="37"/>
    </location>
</feature>
<evidence type="ECO:0000256" key="5">
    <source>
        <dbReference type="SAM" id="Phobius"/>
    </source>
</evidence>
<reference evidence="8 9" key="1">
    <citation type="submission" date="2023-06" db="EMBL/GenBank/DDBJ databases">
        <title>Pelomonas sp. PFR6 16S ribosomal RNA gene Genome sequencing and assembly.</title>
        <authorList>
            <person name="Woo H."/>
        </authorList>
    </citation>
    <scope>NUCLEOTIDE SEQUENCE [LARGE SCALE GENOMIC DNA]</scope>
    <source>
        <strain evidence="8 9">PFR6</strain>
    </source>
</reference>
<keyword evidence="5" id="KW-0812">Transmembrane</keyword>
<sequence length="324" mass="33858">MASEIDAGGAAARPGLKLWLGVGAFVALFAAGGYAWLGNPAGLEVPPPEPQQAALDEMVDRLAQRLARQPDDAQGWAMLGRSYAVLGRFPEAVQAYRQLIALRPRDAQALADYADMLASAHGGELQGEPLRLVEQALSLDPDNQKALALAGSAALRRGEPALARRHWQRALALSEPGSELAREFEAMIADTEAATQAQVASTRQEPAAASGAVIEGRVTLAPALAAQVAPGDTLFIFARAVQGPPMPLAILRKTARELPLDFRLDDSLAMSPAAKLSGAGQVIVGARISKSGQALPQPGDLQALSAPVAVGTRGLQLQIAETLR</sequence>
<evidence type="ECO:0000256" key="2">
    <source>
        <dbReference type="ARBA" id="ARBA00022748"/>
    </source>
</evidence>
<keyword evidence="3 4" id="KW-0802">TPR repeat</keyword>
<dbReference type="SUPFAM" id="SSF48452">
    <property type="entry name" value="TPR-like"/>
    <property type="match status" value="1"/>
</dbReference>
<keyword evidence="1" id="KW-0677">Repeat</keyword>
<dbReference type="Proteomes" id="UP001228044">
    <property type="component" value="Unassembled WGS sequence"/>
</dbReference>
<evidence type="ECO:0000256" key="3">
    <source>
        <dbReference type="ARBA" id="ARBA00022803"/>
    </source>
</evidence>
<dbReference type="InterPro" id="IPR019734">
    <property type="entry name" value="TPR_rpt"/>
</dbReference>
<dbReference type="Gene3D" id="1.25.40.10">
    <property type="entry name" value="Tetratricopeptide repeat domain"/>
    <property type="match status" value="1"/>
</dbReference>
<dbReference type="SMART" id="SM00028">
    <property type="entry name" value="TPR"/>
    <property type="match status" value="2"/>
</dbReference>
<evidence type="ECO:0000313" key="9">
    <source>
        <dbReference type="Proteomes" id="UP001228044"/>
    </source>
</evidence>
<evidence type="ECO:0000256" key="4">
    <source>
        <dbReference type="PROSITE-ProRule" id="PRU00339"/>
    </source>
</evidence>